<organism evidence="2 3">
    <name type="scientific">Methylobacterium pseudosasicola</name>
    <dbReference type="NCBI Taxonomy" id="582667"/>
    <lineage>
        <taxon>Bacteria</taxon>
        <taxon>Pseudomonadati</taxon>
        <taxon>Pseudomonadota</taxon>
        <taxon>Alphaproteobacteria</taxon>
        <taxon>Hyphomicrobiales</taxon>
        <taxon>Methylobacteriaceae</taxon>
        <taxon>Methylobacterium</taxon>
    </lineage>
</organism>
<dbReference type="EMBL" id="FOTK01000004">
    <property type="protein sequence ID" value="SFL38570.1"/>
    <property type="molecule type" value="Genomic_DNA"/>
</dbReference>
<evidence type="ECO:0000313" key="3">
    <source>
        <dbReference type="Proteomes" id="UP000199048"/>
    </source>
</evidence>
<reference evidence="3" key="1">
    <citation type="submission" date="2016-10" db="EMBL/GenBank/DDBJ databases">
        <authorList>
            <person name="Varghese N."/>
            <person name="Submissions S."/>
        </authorList>
    </citation>
    <scope>NUCLEOTIDE SEQUENCE [LARGE SCALE GENOMIC DNA]</scope>
    <source>
        <strain evidence="3">BL36</strain>
    </source>
</reference>
<evidence type="ECO:0000256" key="1">
    <source>
        <dbReference type="SAM" id="MobiDB-lite"/>
    </source>
</evidence>
<keyword evidence="3" id="KW-1185">Reference proteome</keyword>
<dbReference type="AlphaFoldDB" id="A0A1I4H9W9"/>
<accession>A0A1I4H9W9</accession>
<evidence type="ECO:0000313" key="2">
    <source>
        <dbReference type="EMBL" id="SFL38570.1"/>
    </source>
</evidence>
<sequence>MHSFNVALPPTDRPDPVTEDLAPDDVTLADRAAVDRVEPPRVIEIGEVTAGIAVPEGRGVRFFSSSRDFDGLDGTVFRNTEQAARAARERIAARARSAAHRDPVAELRRRRA</sequence>
<dbReference type="Proteomes" id="UP000199048">
    <property type="component" value="Unassembled WGS sequence"/>
</dbReference>
<name>A0A1I4H9W9_9HYPH</name>
<dbReference type="OrthoDB" id="7584850at2"/>
<proteinExistence type="predicted"/>
<dbReference type="RefSeq" id="WP_092038021.1">
    <property type="nucleotide sequence ID" value="NZ_FOTK01000004.1"/>
</dbReference>
<protein>
    <submittedName>
        <fullName evidence="2">Uncharacterized protein</fullName>
    </submittedName>
</protein>
<feature type="region of interest" description="Disordered" evidence="1">
    <location>
        <begin position="1"/>
        <end position="20"/>
    </location>
</feature>
<gene>
    <name evidence="2" type="ORF">SAMN05192568_100492</name>
</gene>